<evidence type="ECO:0000313" key="4">
    <source>
        <dbReference type="Proteomes" id="UP001151287"/>
    </source>
</evidence>
<dbReference type="PRINTS" id="PR00348">
    <property type="entry name" value="UBIQUITIN"/>
</dbReference>
<dbReference type="EMBL" id="JAMQYH010000003">
    <property type="protein sequence ID" value="KAJ1693306.1"/>
    <property type="molecule type" value="Genomic_DNA"/>
</dbReference>
<dbReference type="Pfam" id="PF00240">
    <property type="entry name" value="ubiquitin"/>
    <property type="match status" value="1"/>
</dbReference>
<sequence>MRNGTTKVVKIDCESPVEDVKIKREFQSKQRLKFRKYELEDSDVLADCNIKNESKLDLALCCGKCMFVHDTDHQDLDKNHRGDMSIFIKTMTGKKFALEIGTSDTVENVKAKIQESEGIPPDQQRLIFAGMQLQDGRTLADYNIRKEDIIHLVLRLIGC</sequence>
<dbReference type="InterPro" id="IPR000626">
    <property type="entry name" value="Ubiquitin-like_dom"/>
</dbReference>
<dbReference type="SUPFAM" id="SSF54236">
    <property type="entry name" value="Ubiquitin-like"/>
    <property type="match status" value="2"/>
</dbReference>
<dbReference type="GO" id="GO:0003729">
    <property type="term" value="F:mRNA binding"/>
    <property type="evidence" value="ECO:0007669"/>
    <property type="project" value="UniProtKB-ARBA"/>
</dbReference>
<dbReference type="OrthoDB" id="419317at2759"/>
<evidence type="ECO:0000259" key="2">
    <source>
        <dbReference type="PROSITE" id="PS50053"/>
    </source>
</evidence>
<evidence type="ECO:0000256" key="1">
    <source>
        <dbReference type="ARBA" id="ARBA00022499"/>
    </source>
</evidence>
<dbReference type="Gene3D" id="3.10.20.90">
    <property type="entry name" value="Phosphatidylinositol 3-kinase Catalytic Subunit, Chain A, domain 1"/>
    <property type="match status" value="2"/>
</dbReference>
<dbReference type="SMART" id="SM00213">
    <property type="entry name" value="UBQ"/>
    <property type="match status" value="1"/>
</dbReference>
<keyword evidence="1" id="KW-1017">Isopeptide bond</keyword>
<keyword evidence="4" id="KW-1185">Reference proteome</keyword>
<dbReference type="CDD" id="cd17039">
    <property type="entry name" value="Ubl_ubiquitin_like"/>
    <property type="match status" value="1"/>
</dbReference>
<dbReference type="PROSITE" id="PS50053">
    <property type="entry name" value="UBIQUITIN_2"/>
    <property type="match status" value="1"/>
</dbReference>
<evidence type="ECO:0000313" key="3">
    <source>
        <dbReference type="EMBL" id="KAJ1693306.1"/>
    </source>
</evidence>
<protein>
    <recommendedName>
        <fullName evidence="2">Ubiquitin-like domain-containing protein</fullName>
    </recommendedName>
</protein>
<dbReference type="InterPro" id="IPR050158">
    <property type="entry name" value="Ubiquitin_ubiquitin-like"/>
</dbReference>
<dbReference type="InterPro" id="IPR019956">
    <property type="entry name" value="Ubiquitin_dom"/>
</dbReference>
<dbReference type="InterPro" id="IPR029071">
    <property type="entry name" value="Ubiquitin-like_domsf"/>
</dbReference>
<accession>A0A9Q0CG41</accession>
<reference evidence="3" key="1">
    <citation type="journal article" date="2022" name="Cell">
        <title>Repeat-based holocentromeres influence genome architecture and karyotype evolution.</title>
        <authorList>
            <person name="Hofstatter P.G."/>
            <person name="Thangavel G."/>
            <person name="Lux T."/>
            <person name="Neumann P."/>
            <person name="Vondrak T."/>
            <person name="Novak P."/>
            <person name="Zhang M."/>
            <person name="Costa L."/>
            <person name="Castellani M."/>
            <person name="Scott A."/>
            <person name="Toegelov H."/>
            <person name="Fuchs J."/>
            <person name="Mata-Sucre Y."/>
            <person name="Dias Y."/>
            <person name="Vanzela A.L.L."/>
            <person name="Huettel B."/>
            <person name="Almeida C.C.S."/>
            <person name="Simkova H."/>
            <person name="Souza G."/>
            <person name="Pedrosa-Harand A."/>
            <person name="Macas J."/>
            <person name="Mayer K.F.X."/>
            <person name="Houben A."/>
            <person name="Marques A."/>
        </authorList>
    </citation>
    <scope>NUCLEOTIDE SEQUENCE</scope>
    <source>
        <strain evidence="3">RhyBre1mFocal</strain>
    </source>
</reference>
<dbReference type="Proteomes" id="UP001151287">
    <property type="component" value="Unassembled WGS sequence"/>
</dbReference>
<dbReference type="InterPro" id="IPR019954">
    <property type="entry name" value="Ubiquitin_CS"/>
</dbReference>
<dbReference type="PROSITE" id="PS00299">
    <property type="entry name" value="UBIQUITIN_1"/>
    <property type="match status" value="1"/>
</dbReference>
<dbReference type="PANTHER" id="PTHR10666">
    <property type="entry name" value="UBIQUITIN"/>
    <property type="match status" value="1"/>
</dbReference>
<name>A0A9Q0CG41_9POAL</name>
<gene>
    <name evidence="3" type="ORF">LUZ63_010004</name>
</gene>
<proteinExistence type="predicted"/>
<comment type="caution">
    <text evidence="3">The sequence shown here is derived from an EMBL/GenBank/DDBJ whole genome shotgun (WGS) entry which is preliminary data.</text>
</comment>
<dbReference type="FunFam" id="3.10.20.90:FF:000160">
    <property type="entry name" value="Polyubiquitin-C"/>
    <property type="match status" value="1"/>
</dbReference>
<organism evidence="3 4">
    <name type="scientific">Rhynchospora breviuscula</name>
    <dbReference type="NCBI Taxonomy" id="2022672"/>
    <lineage>
        <taxon>Eukaryota</taxon>
        <taxon>Viridiplantae</taxon>
        <taxon>Streptophyta</taxon>
        <taxon>Embryophyta</taxon>
        <taxon>Tracheophyta</taxon>
        <taxon>Spermatophyta</taxon>
        <taxon>Magnoliopsida</taxon>
        <taxon>Liliopsida</taxon>
        <taxon>Poales</taxon>
        <taxon>Cyperaceae</taxon>
        <taxon>Cyperoideae</taxon>
        <taxon>Rhynchosporeae</taxon>
        <taxon>Rhynchospora</taxon>
    </lineage>
</organism>
<dbReference type="AlphaFoldDB" id="A0A9Q0CG41"/>
<feature type="domain" description="Ubiquitin-like" evidence="2">
    <location>
        <begin position="84"/>
        <end position="159"/>
    </location>
</feature>